<dbReference type="Pfam" id="PF01183">
    <property type="entry name" value="Glyco_hydro_25"/>
    <property type="match status" value="1"/>
</dbReference>
<protein>
    <submittedName>
        <fullName evidence="4">GH25 family lysozyme</fullName>
    </submittedName>
</protein>
<dbReference type="Pfam" id="PF01471">
    <property type="entry name" value="PG_binding_1"/>
    <property type="match status" value="2"/>
</dbReference>
<comment type="caution">
    <text evidence="4">The sequence shown here is derived from an EMBL/GenBank/DDBJ whole genome shotgun (WGS) entry which is preliminary data.</text>
</comment>
<evidence type="ECO:0000256" key="2">
    <source>
        <dbReference type="SAM" id="SignalP"/>
    </source>
</evidence>
<accession>A0ABV1T820</accession>
<feature type="domain" description="Peptidoglycan binding-like" evidence="3">
    <location>
        <begin position="160"/>
        <end position="219"/>
    </location>
</feature>
<gene>
    <name evidence="4" type="ORF">ABT211_02605</name>
</gene>
<organism evidence="4 5">
    <name type="scientific">Streptomyces sp. 900105755</name>
    <dbReference type="NCBI Taxonomy" id="3154389"/>
    <lineage>
        <taxon>Bacteria</taxon>
        <taxon>Bacillati</taxon>
        <taxon>Actinomycetota</taxon>
        <taxon>Actinomycetes</taxon>
        <taxon>Kitasatosporales</taxon>
        <taxon>Streptomycetaceae</taxon>
        <taxon>Streptomyces</taxon>
    </lineage>
</organism>
<evidence type="ECO:0000259" key="3">
    <source>
        <dbReference type="Pfam" id="PF01471"/>
    </source>
</evidence>
<feature type="signal peptide" evidence="2">
    <location>
        <begin position="1"/>
        <end position="28"/>
    </location>
</feature>
<reference evidence="4 5" key="1">
    <citation type="submission" date="2024-06" db="EMBL/GenBank/DDBJ databases">
        <title>The Natural Products Discovery Center: Release of the First 8490 Sequenced Strains for Exploring Actinobacteria Biosynthetic Diversity.</title>
        <authorList>
            <person name="Kalkreuter E."/>
            <person name="Kautsar S.A."/>
            <person name="Yang D."/>
            <person name="Bader C.D."/>
            <person name="Teijaro C.N."/>
            <person name="Fluegel L."/>
            <person name="Davis C.M."/>
            <person name="Simpson J.R."/>
            <person name="Lauterbach L."/>
            <person name="Steele A.D."/>
            <person name="Gui C."/>
            <person name="Meng S."/>
            <person name="Li G."/>
            <person name="Viehrig K."/>
            <person name="Ye F."/>
            <person name="Su P."/>
            <person name="Kiefer A.F."/>
            <person name="Nichols A."/>
            <person name="Cepeda A.J."/>
            <person name="Yan W."/>
            <person name="Fan B."/>
            <person name="Jiang Y."/>
            <person name="Adhikari A."/>
            <person name="Zheng C.-J."/>
            <person name="Schuster L."/>
            <person name="Cowan T.M."/>
            <person name="Smanski M.J."/>
            <person name="Chevrette M.G."/>
            <person name="De Carvalho L.P.S."/>
            <person name="Shen B."/>
        </authorList>
    </citation>
    <scope>NUCLEOTIDE SEQUENCE [LARGE SCALE GENOMIC DNA]</scope>
    <source>
        <strain evidence="4 5">NPDC001694</strain>
    </source>
</reference>
<feature type="domain" description="Peptidoglycan binding-like" evidence="3">
    <location>
        <begin position="81"/>
        <end position="121"/>
    </location>
</feature>
<keyword evidence="2" id="KW-0732">Signal</keyword>
<evidence type="ECO:0000313" key="4">
    <source>
        <dbReference type="EMBL" id="MER6266183.1"/>
    </source>
</evidence>
<feature type="chain" id="PRO_5046671183" evidence="2">
    <location>
        <begin position="29"/>
        <end position="565"/>
    </location>
</feature>
<dbReference type="Gene3D" id="1.10.101.10">
    <property type="entry name" value="PGBD-like superfamily/PGBD"/>
    <property type="match status" value="2"/>
</dbReference>
<evidence type="ECO:0000313" key="5">
    <source>
        <dbReference type="Proteomes" id="UP001490365"/>
    </source>
</evidence>
<keyword evidence="5" id="KW-1185">Reference proteome</keyword>
<comment type="similarity">
    <text evidence="1">Belongs to the glycosyl hydrolase 25 family.</text>
</comment>
<dbReference type="PANTHER" id="PTHR34135">
    <property type="entry name" value="LYSOZYME"/>
    <property type="match status" value="1"/>
</dbReference>
<dbReference type="InterPro" id="IPR002053">
    <property type="entry name" value="Glyco_hydro_25"/>
</dbReference>
<proteinExistence type="inferred from homology"/>
<dbReference type="InterPro" id="IPR036365">
    <property type="entry name" value="PGBD-like_sf"/>
</dbReference>
<dbReference type="SUPFAM" id="SSF47090">
    <property type="entry name" value="PGBD-like"/>
    <property type="match status" value="2"/>
</dbReference>
<dbReference type="InterPro" id="IPR002477">
    <property type="entry name" value="Peptidoglycan-bd-like"/>
</dbReference>
<sequence length="565" mass="59149">MGRRTLLRGLTLAVAAVLPLYGPTAVHAAQSATTATATAAATAVAVCGHTGEQPTLRQGSTGDPTVEAQCELDLATKPSRYTPIAADGSFGPATETRVKEFQACAGLSVDGVLGPQTWAALNTWAAAPHTCATQGTSATAQAAVCGHTDTRPTLRKGANGVEVKELQCRLNLAMEPFHYPPLTIDGDFGGGTEGRVVELQHCAGLSADGVVGPNTWAKLADWSGRNTYCTPPRPAGYPVDGLDTAKYQHPGGAPIDWKAVRASGVEFATIKATRGLNVTDEYLATDLPAARAAGLAVAPYHFYTGTAADTGGAQADRFIAAVRATGYTGQRAGDLPPVFDLERMDDGTGRCPTYGTVADAKAWLDKVEAAFGRTPVIYTQKSFLDDCLGSTTAFARYPLQLADYRQSITQPPVPNGSTTWAMWQYTDAALFPGIKAPATADVFNGTQADLDRLANRSGTATASVSAAAATTCYGGAVTVRYGDVVDFGPYWTTSRCTDINMRVTGGTADYVNACVKFAKTGACNRWTKVGRSWTTIATDVLDGTKFTVPNGVPLEGDDAVMQIAF</sequence>
<dbReference type="InterPro" id="IPR036366">
    <property type="entry name" value="PGBDSf"/>
</dbReference>
<dbReference type="Proteomes" id="UP001490365">
    <property type="component" value="Unassembled WGS sequence"/>
</dbReference>
<name>A0ABV1T820_9ACTN</name>
<dbReference type="EMBL" id="JBEOZM010000001">
    <property type="protein sequence ID" value="MER6266183.1"/>
    <property type="molecule type" value="Genomic_DNA"/>
</dbReference>
<dbReference type="InterPro" id="IPR017853">
    <property type="entry name" value="GH"/>
</dbReference>
<dbReference type="PROSITE" id="PS51904">
    <property type="entry name" value="GLYCOSYL_HYDROL_F25_2"/>
    <property type="match status" value="1"/>
</dbReference>
<dbReference type="RefSeq" id="WP_351954878.1">
    <property type="nucleotide sequence ID" value="NZ_JBEOZM010000001.1"/>
</dbReference>
<evidence type="ECO:0000256" key="1">
    <source>
        <dbReference type="ARBA" id="ARBA00010646"/>
    </source>
</evidence>
<dbReference type="PANTHER" id="PTHR34135:SF2">
    <property type="entry name" value="LYSOZYME"/>
    <property type="match status" value="1"/>
</dbReference>
<dbReference type="Gene3D" id="3.20.20.80">
    <property type="entry name" value="Glycosidases"/>
    <property type="match status" value="1"/>
</dbReference>
<dbReference type="SUPFAM" id="SSF51445">
    <property type="entry name" value="(Trans)glycosidases"/>
    <property type="match status" value="1"/>
</dbReference>